<gene>
    <name evidence="2" type="ORF">M2283_005003</name>
</gene>
<keyword evidence="3" id="KW-1185">Reference proteome</keyword>
<evidence type="ECO:0000313" key="3">
    <source>
        <dbReference type="Proteomes" id="UP001160499"/>
    </source>
</evidence>
<reference evidence="2 3" key="1">
    <citation type="submission" date="2023-04" db="EMBL/GenBank/DDBJ databases">
        <title>Forest soil microbial communities from Buena Vista Peninsula, Colon Province, Panama.</title>
        <authorList>
            <person name="Bouskill N."/>
        </authorList>
    </citation>
    <scope>NUCLEOTIDE SEQUENCE [LARGE SCALE GENOMIC DNA]</scope>
    <source>
        <strain evidence="2 3">GGS1</strain>
    </source>
</reference>
<organism evidence="2 3">
    <name type="scientific">Streptomyces pseudovenezuelae</name>
    <dbReference type="NCBI Taxonomy" id="67350"/>
    <lineage>
        <taxon>Bacteria</taxon>
        <taxon>Bacillati</taxon>
        <taxon>Actinomycetota</taxon>
        <taxon>Actinomycetes</taxon>
        <taxon>Kitasatosporales</taxon>
        <taxon>Streptomycetaceae</taxon>
        <taxon>Streptomyces</taxon>
        <taxon>Streptomyces aurantiacus group</taxon>
    </lineage>
</organism>
<sequence length="34" mass="3882">MTTMNHFGMTVRGWRERMSPRDSGLTAGGERRIS</sequence>
<feature type="region of interest" description="Disordered" evidence="1">
    <location>
        <begin position="1"/>
        <end position="34"/>
    </location>
</feature>
<accession>A0ABT6LP10</accession>
<evidence type="ECO:0000313" key="2">
    <source>
        <dbReference type="EMBL" id="MDH6217675.1"/>
    </source>
</evidence>
<dbReference type="EMBL" id="JARXVH010000007">
    <property type="protein sequence ID" value="MDH6217675.1"/>
    <property type="molecule type" value="Genomic_DNA"/>
</dbReference>
<dbReference type="Proteomes" id="UP001160499">
    <property type="component" value="Unassembled WGS sequence"/>
</dbReference>
<name>A0ABT6LP10_9ACTN</name>
<evidence type="ECO:0000256" key="1">
    <source>
        <dbReference type="SAM" id="MobiDB-lite"/>
    </source>
</evidence>
<comment type="caution">
    <text evidence="2">The sequence shown here is derived from an EMBL/GenBank/DDBJ whole genome shotgun (WGS) entry which is preliminary data.</text>
</comment>
<proteinExistence type="predicted"/>
<protein>
    <submittedName>
        <fullName evidence="2">Uncharacterized protein</fullName>
    </submittedName>
</protein>